<evidence type="ECO:0000256" key="1">
    <source>
        <dbReference type="ARBA" id="ARBA00009500"/>
    </source>
</evidence>
<dbReference type="Pfam" id="PF00079">
    <property type="entry name" value="Serpin"/>
    <property type="match status" value="1"/>
</dbReference>
<proteinExistence type="inferred from homology"/>
<evidence type="ECO:0000259" key="3">
    <source>
        <dbReference type="SMART" id="SM00093"/>
    </source>
</evidence>
<keyword evidence="5" id="KW-1185">Reference proteome</keyword>
<dbReference type="PANTHER" id="PTHR11461">
    <property type="entry name" value="SERINE PROTEASE INHIBITOR, SERPIN"/>
    <property type="match status" value="1"/>
</dbReference>
<dbReference type="InterPro" id="IPR000215">
    <property type="entry name" value="Serpin_fam"/>
</dbReference>
<dbReference type="PROSITE" id="PS00284">
    <property type="entry name" value="SERPIN"/>
    <property type="match status" value="1"/>
</dbReference>
<dbReference type="InterPro" id="IPR023796">
    <property type="entry name" value="Serpin_dom"/>
</dbReference>
<dbReference type="Gene3D" id="2.30.39.10">
    <property type="entry name" value="Alpha-1-antitrypsin, domain 1"/>
    <property type="match status" value="1"/>
</dbReference>
<dbReference type="InterPro" id="IPR042178">
    <property type="entry name" value="Serpin_sf_1"/>
</dbReference>
<dbReference type="Gene3D" id="3.30.497.10">
    <property type="entry name" value="Antithrombin, subunit I, domain 2"/>
    <property type="match status" value="1"/>
</dbReference>
<evidence type="ECO:0000313" key="5">
    <source>
        <dbReference type="Proteomes" id="UP000682877"/>
    </source>
</evidence>
<dbReference type="Proteomes" id="UP000682877">
    <property type="component" value="Chromosome 4"/>
</dbReference>
<dbReference type="GO" id="GO:0004867">
    <property type="term" value="F:serine-type endopeptidase inhibitor activity"/>
    <property type="evidence" value="ECO:0007669"/>
    <property type="project" value="InterPro"/>
</dbReference>
<dbReference type="GO" id="GO:0005615">
    <property type="term" value="C:extracellular space"/>
    <property type="evidence" value="ECO:0007669"/>
    <property type="project" value="InterPro"/>
</dbReference>
<evidence type="ECO:0000256" key="2">
    <source>
        <dbReference type="RuleBase" id="RU000411"/>
    </source>
</evidence>
<evidence type="ECO:0000313" key="4">
    <source>
        <dbReference type="EMBL" id="CAE6011798.1"/>
    </source>
</evidence>
<comment type="similarity">
    <text evidence="1 2">Belongs to the serpin family.</text>
</comment>
<dbReference type="InterPro" id="IPR036186">
    <property type="entry name" value="Serpin_sf"/>
</dbReference>
<dbReference type="InterPro" id="IPR023795">
    <property type="entry name" value="Serpin_CS"/>
</dbReference>
<dbReference type="SUPFAM" id="SSF56574">
    <property type="entry name" value="Serpins"/>
    <property type="match status" value="1"/>
</dbReference>
<sequence>MNFKESIENQNDGIFALAKHVIATAGKESNVVFSPASINVVLSFIAANSSDTIKDQILDLLDASSTDELNAVASHILSVILVDGSEKGGPVISAANGIWLDKSLSVEPSFKELLKNSYKAAFNSVDFRTKASQVSEEVNVWVEKQTNGLITKILSPNYVPALTDVIFANALYFNGRWQDKFDASLTKEDYFHRLDGSMVRVSFMTNEEDLWMWRIYVFDGFKQLKLHYQSGTDRDDHRYFSMEIYLPDEKDGLDAMLESLDSDPGILSGDTSGDWSSIGKLKVPKFSFSTDFEVTEALKGLGLELTAQKIFHKSRVEVDEEGTTAVAATVVGGIGGCGPAKSKHDFVADHPFLFLVKENMSGLVLFLGQVLDPSITN</sequence>
<dbReference type="PANTHER" id="PTHR11461:SF296">
    <property type="entry name" value="SERPIN-RELATED"/>
    <property type="match status" value="1"/>
</dbReference>
<feature type="domain" description="Serpin" evidence="3">
    <location>
        <begin position="15"/>
        <end position="373"/>
    </location>
</feature>
<protein>
    <recommendedName>
        <fullName evidence="3">Serpin domain-containing protein</fullName>
    </recommendedName>
</protein>
<organism evidence="4 5">
    <name type="scientific">Arabidopsis arenosa</name>
    <name type="common">Sand rock-cress</name>
    <name type="synonym">Cardaminopsis arenosa</name>
    <dbReference type="NCBI Taxonomy" id="38785"/>
    <lineage>
        <taxon>Eukaryota</taxon>
        <taxon>Viridiplantae</taxon>
        <taxon>Streptophyta</taxon>
        <taxon>Embryophyta</taxon>
        <taxon>Tracheophyta</taxon>
        <taxon>Spermatophyta</taxon>
        <taxon>Magnoliopsida</taxon>
        <taxon>eudicotyledons</taxon>
        <taxon>Gunneridae</taxon>
        <taxon>Pentapetalae</taxon>
        <taxon>rosids</taxon>
        <taxon>malvids</taxon>
        <taxon>Brassicales</taxon>
        <taxon>Brassicaceae</taxon>
        <taxon>Camelineae</taxon>
        <taxon>Arabidopsis</taxon>
    </lineage>
</organism>
<dbReference type="InterPro" id="IPR042185">
    <property type="entry name" value="Serpin_sf_2"/>
</dbReference>
<name>A0A8S2A4K2_ARAAE</name>
<reference evidence="4" key="1">
    <citation type="submission" date="2021-01" db="EMBL/GenBank/DDBJ databases">
        <authorList>
            <person name="Bezrukov I."/>
        </authorList>
    </citation>
    <scope>NUCLEOTIDE SEQUENCE</scope>
</reference>
<gene>
    <name evidence="4" type="ORF">AARE701A_LOCUS9707</name>
</gene>
<dbReference type="AlphaFoldDB" id="A0A8S2A4K2"/>
<dbReference type="CDD" id="cd02043">
    <property type="entry name" value="serpinP_plants"/>
    <property type="match status" value="1"/>
</dbReference>
<dbReference type="EMBL" id="LR999454">
    <property type="protein sequence ID" value="CAE6011798.1"/>
    <property type="molecule type" value="Genomic_DNA"/>
</dbReference>
<accession>A0A8S2A4K2</accession>
<dbReference type="SMART" id="SM00093">
    <property type="entry name" value="SERPIN"/>
    <property type="match status" value="1"/>
</dbReference>